<sequence>MNVTLTALGATRVCRDATVVPMSRKSLMLLTYLTLSGQAQHRAAVARLLWPQAHGLQNLRVDLTMLRRQGIEVAPPKAPLLHAVLPTDLDVWEADLHAPLEEWLARAHAPLDGLDDPTLPEWTAWLAGQREALLGRVRAALTRRLTRESPDAARAALVLAAAARLGVTLDAPPHGLGAPGPVAALPDRAARDPQVLMQVGRPGSGRFPAVRAALDAAGWTAVTVTGTPSSAHLLAGLVLQVRSHLPAAAQADADSLLRGASDPEQDVVRLSPLLLRLACPVAFVVRRAECLDEAGVRLLAFLLGTSAPVTVALITAPHAEADLRRQLERLGAGPRLLVQRSLPPAPDAFGPLLPGGAPAGAALEVWRQSEGWWPAARAIARQVGAWNRRVRLPADLRETLLAEVHAAVGPDLAAHLSRLAGLPSPFALDAAAAALGEAGVGGLDGRTLARRTARAAVRAGLLEPVPERVVATLPGLPVTRAADRALPLAFRSELHRAALAGQLSAAERLHLRSLPGASDVWARPDDQPHDQPRGPRGAPEARGGQDRPALSRPADASALAAPDETGASDVPGSVYLGGGYHLLRAAGQISVVRLGDPHGPAPTLHLRLPGPGAPGLHRWSLSVHVRADGAPDAVTLLAPTPGTPVPGRFRCLPDAWTDLSGLSDGPGLELVCGARNLTLTVTDVSYHPALALCAEDESA</sequence>
<dbReference type="AlphaFoldDB" id="A0A100HMB1"/>
<accession>A0A100HMB1</accession>
<evidence type="ECO:0000313" key="2">
    <source>
        <dbReference type="EMBL" id="GAQ23350.1"/>
    </source>
</evidence>
<feature type="compositionally biased region" description="Basic and acidic residues" evidence="1">
    <location>
        <begin position="522"/>
        <end position="533"/>
    </location>
</feature>
<evidence type="ECO:0000313" key="3">
    <source>
        <dbReference type="Proteomes" id="UP000056209"/>
    </source>
</evidence>
<proteinExistence type="predicted"/>
<name>A0A100HMB1_9DEIO</name>
<keyword evidence="3" id="KW-1185">Reference proteome</keyword>
<dbReference type="EMBL" id="BCMS01000002">
    <property type="protein sequence ID" value="GAQ23350.1"/>
    <property type="molecule type" value="Genomic_DNA"/>
</dbReference>
<evidence type="ECO:0008006" key="4">
    <source>
        <dbReference type="Google" id="ProtNLM"/>
    </source>
</evidence>
<organism evidence="2 3">
    <name type="scientific">Deinococcus grandis</name>
    <dbReference type="NCBI Taxonomy" id="57498"/>
    <lineage>
        <taxon>Bacteria</taxon>
        <taxon>Thermotogati</taxon>
        <taxon>Deinococcota</taxon>
        <taxon>Deinococci</taxon>
        <taxon>Deinococcales</taxon>
        <taxon>Deinococcaceae</taxon>
        <taxon>Deinococcus</taxon>
    </lineage>
</organism>
<comment type="caution">
    <text evidence="2">The sequence shown here is derived from an EMBL/GenBank/DDBJ whole genome shotgun (WGS) entry which is preliminary data.</text>
</comment>
<dbReference type="Proteomes" id="UP000056209">
    <property type="component" value="Unassembled WGS sequence"/>
</dbReference>
<feature type="region of interest" description="Disordered" evidence="1">
    <location>
        <begin position="517"/>
        <end position="568"/>
    </location>
</feature>
<protein>
    <recommendedName>
        <fullName evidence="4">Transcriptional regulator, SARP family</fullName>
    </recommendedName>
</protein>
<reference evidence="3" key="1">
    <citation type="submission" date="2015-11" db="EMBL/GenBank/DDBJ databases">
        <title>Draft Genome Sequence of the Radioresistant Bacterium Deinococcus grandis, Isolated from Freshwater Fish in Japan.</title>
        <authorList>
            <person name="Satoh K."/>
            <person name="Onodera T."/>
            <person name="Omoso K."/>
            <person name="Takeda-Yano K."/>
            <person name="Katayama T."/>
            <person name="Oono Y."/>
            <person name="Narumi I."/>
        </authorList>
    </citation>
    <scope>NUCLEOTIDE SEQUENCE [LARGE SCALE GENOMIC DNA]</scope>
    <source>
        <strain evidence="3">ATCC 43672</strain>
    </source>
</reference>
<evidence type="ECO:0000256" key="1">
    <source>
        <dbReference type="SAM" id="MobiDB-lite"/>
    </source>
</evidence>
<gene>
    <name evidence="2" type="ORF">DEIGR_200205</name>
</gene>